<comment type="caution">
    <text evidence="1">The sequence shown here is derived from an EMBL/GenBank/DDBJ whole genome shotgun (WGS) entry which is preliminary data.</text>
</comment>
<dbReference type="PANTHER" id="PTHR10091:SF0">
    <property type="entry name" value="GALACTOSE MUTAROTASE"/>
    <property type="match status" value="1"/>
</dbReference>
<dbReference type="GO" id="GO:0004034">
    <property type="term" value="F:aldose 1-epimerase activity"/>
    <property type="evidence" value="ECO:0007669"/>
    <property type="project" value="TreeGrafter"/>
</dbReference>
<dbReference type="GO" id="GO:0030246">
    <property type="term" value="F:carbohydrate binding"/>
    <property type="evidence" value="ECO:0007669"/>
    <property type="project" value="InterPro"/>
</dbReference>
<dbReference type="PANTHER" id="PTHR10091">
    <property type="entry name" value="ALDOSE-1-EPIMERASE"/>
    <property type="match status" value="1"/>
</dbReference>
<name>A0A2I1XEV5_NEISI</name>
<dbReference type="InterPro" id="IPR008183">
    <property type="entry name" value="Aldose_1/G6P_1-epimerase"/>
</dbReference>
<gene>
    <name evidence="1" type="ORF">CYK00_00740</name>
</gene>
<dbReference type="SUPFAM" id="SSF74650">
    <property type="entry name" value="Galactose mutarotase-like"/>
    <property type="match status" value="1"/>
</dbReference>
<dbReference type="Pfam" id="PF01263">
    <property type="entry name" value="Aldose_epim"/>
    <property type="match status" value="1"/>
</dbReference>
<protein>
    <submittedName>
        <fullName evidence="1">Aldose 1-epimerase</fullName>
    </submittedName>
</protein>
<dbReference type="InterPro" id="IPR014718">
    <property type="entry name" value="GH-type_carb-bd"/>
</dbReference>
<accession>A0A2I1XEV5</accession>
<dbReference type="InterPro" id="IPR011013">
    <property type="entry name" value="Gal_mutarotase_sf_dom"/>
</dbReference>
<dbReference type="Gene3D" id="2.70.98.10">
    <property type="match status" value="1"/>
</dbReference>
<evidence type="ECO:0000313" key="2">
    <source>
        <dbReference type="Proteomes" id="UP000234767"/>
    </source>
</evidence>
<reference evidence="1 2" key="1">
    <citation type="submission" date="2017-12" db="EMBL/GenBank/DDBJ databases">
        <title>Phylogenetic diversity of female urinary microbiome.</title>
        <authorList>
            <person name="Thomas-White K."/>
            <person name="Wolfe A.J."/>
        </authorList>
    </citation>
    <scope>NUCLEOTIDE SEQUENCE [LARGE SCALE GENOMIC DNA]</scope>
    <source>
        <strain evidence="1 2">UMB0321</strain>
    </source>
</reference>
<dbReference type="RefSeq" id="WP_101809649.1">
    <property type="nucleotide sequence ID" value="NZ_PKJO01000001.1"/>
</dbReference>
<dbReference type="GO" id="GO:0033499">
    <property type="term" value="P:galactose catabolic process via UDP-galactose, Leloir pathway"/>
    <property type="evidence" value="ECO:0007669"/>
    <property type="project" value="TreeGrafter"/>
</dbReference>
<dbReference type="EMBL" id="PKJO01000001">
    <property type="protein sequence ID" value="PLA41162.1"/>
    <property type="molecule type" value="Genomic_DNA"/>
</dbReference>
<organism evidence="1 2">
    <name type="scientific">Neisseria sicca</name>
    <dbReference type="NCBI Taxonomy" id="490"/>
    <lineage>
        <taxon>Bacteria</taxon>
        <taxon>Pseudomonadati</taxon>
        <taxon>Pseudomonadota</taxon>
        <taxon>Betaproteobacteria</taxon>
        <taxon>Neisseriales</taxon>
        <taxon>Neisseriaceae</taxon>
        <taxon>Neisseria</taxon>
    </lineage>
</organism>
<dbReference type="AlphaFoldDB" id="A0A2I1XEV5"/>
<dbReference type="GO" id="GO:0006006">
    <property type="term" value="P:glucose metabolic process"/>
    <property type="evidence" value="ECO:0007669"/>
    <property type="project" value="TreeGrafter"/>
</dbReference>
<dbReference type="CDD" id="cd01081">
    <property type="entry name" value="Aldose_epim"/>
    <property type="match status" value="1"/>
</dbReference>
<sequence length="318" mass="35471">MFTLKTDNDRLLLASPDLRAEIYLYGGLLNRYEIRRLDGEWFNIVKAYDTPQHARESLTEWFRSGKLSPYACRLRYGKYSFDGKAYQCGKFKLAEHAAHGLMYDREFAFVNSHSDDQSAEVEIRADYAQDDSGYPFPFSLTVRYRLSADGLSIRSTVRNQGTTAMPLADGWHPYFTLGGKADDWSLEIDSSKRLGFDADLVPDGSIIDDSRFQTTSSLAGIELDNSFVLARSKPAACTLSGNGLTLSIYPDTSYPYLQIFTPSTRDTIAIENLSGAPDCFNNGLGLIKLNAGEEAAFETRYHIAANRPSTTQIFTGKA</sequence>
<evidence type="ECO:0000313" key="1">
    <source>
        <dbReference type="EMBL" id="PLA41162.1"/>
    </source>
</evidence>
<dbReference type="Proteomes" id="UP000234767">
    <property type="component" value="Unassembled WGS sequence"/>
</dbReference>
<proteinExistence type="predicted"/>